<reference evidence="3 4" key="1">
    <citation type="submission" date="2020-08" db="EMBL/GenBank/DDBJ databases">
        <title>Sequencing the genomes of 1000 actinobacteria strains.</title>
        <authorList>
            <person name="Klenk H.-P."/>
        </authorList>
    </citation>
    <scope>NUCLEOTIDE SEQUENCE [LARGE SCALE GENOMIC DNA]</scope>
    <source>
        <strain evidence="3 4">DSM 45584</strain>
    </source>
</reference>
<proteinExistence type="inferred from homology"/>
<dbReference type="AlphaFoldDB" id="A0A840PZ31"/>
<dbReference type="GO" id="GO:0005509">
    <property type="term" value="F:calcium ion binding"/>
    <property type="evidence" value="ECO:0007669"/>
    <property type="project" value="TreeGrafter"/>
</dbReference>
<dbReference type="GO" id="GO:0004341">
    <property type="term" value="F:gluconolactonase activity"/>
    <property type="evidence" value="ECO:0007669"/>
    <property type="project" value="TreeGrafter"/>
</dbReference>
<evidence type="ECO:0000256" key="1">
    <source>
        <dbReference type="ARBA" id="ARBA00008853"/>
    </source>
</evidence>
<dbReference type="InterPro" id="IPR011042">
    <property type="entry name" value="6-blade_b-propeller_TolB-like"/>
</dbReference>
<accession>A0A840PZ31</accession>
<dbReference type="GO" id="GO:0019853">
    <property type="term" value="P:L-ascorbic acid biosynthetic process"/>
    <property type="evidence" value="ECO:0007669"/>
    <property type="project" value="TreeGrafter"/>
</dbReference>
<evidence type="ECO:0000313" key="4">
    <source>
        <dbReference type="Proteomes" id="UP000584374"/>
    </source>
</evidence>
<name>A0A840PZ31_9PSEU</name>
<dbReference type="EMBL" id="JACHIW010000001">
    <property type="protein sequence ID" value="MBB5153244.1"/>
    <property type="molecule type" value="Genomic_DNA"/>
</dbReference>
<organism evidence="3 4">
    <name type="scientific">Saccharopolyspora phatthalungensis</name>
    <dbReference type="NCBI Taxonomy" id="664693"/>
    <lineage>
        <taxon>Bacteria</taxon>
        <taxon>Bacillati</taxon>
        <taxon>Actinomycetota</taxon>
        <taxon>Actinomycetes</taxon>
        <taxon>Pseudonocardiales</taxon>
        <taxon>Pseudonocardiaceae</taxon>
        <taxon>Saccharopolyspora</taxon>
    </lineage>
</organism>
<dbReference type="RefSeq" id="WP_312864096.1">
    <property type="nucleotide sequence ID" value="NZ_JACHIW010000001.1"/>
</dbReference>
<dbReference type="SUPFAM" id="SSF63829">
    <property type="entry name" value="Calcium-dependent phosphotriesterase"/>
    <property type="match status" value="1"/>
</dbReference>
<dbReference type="Gene3D" id="2.120.10.30">
    <property type="entry name" value="TolB, C-terminal domain"/>
    <property type="match status" value="1"/>
</dbReference>
<dbReference type="Proteomes" id="UP000584374">
    <property type="component" value="Unassembled WGS sequence"/>
</dbReference>
<dbReference type="PANTHER" id="PTHR10907:SF47">
    <property type="entry name" value="REGUCALCIN"/>
    <property type="match status" value="1"/>
</dbReference>
<dbReference type="InterPro" id="IPR005511">
    <property type="entry name" value="SMP-30"/>
</dbReference>
<comment type="similarity">
    <text evidence="1">Belongs to the SMP-30/CGR1 family.</text>
</comment>
<dbReference type="PANTHER" id="PTHR10907">
    <property type="entry name" value="REGUCALCIN"/>
    <property type="match status" value="1"/>
</dbReference>
<sequence length="280" mass="29482">MQAQVEIAVRAAARAGQAPTWDVGTDTLLWVDPPTRTVHRYAPGDTDHTMQVPQPVSAAKPRSRGGLVLHLSGGIALFAADGEQRTWLVYWAQDGVQGGETMIDRKGRLWATTVPEGEAGDGWLARIAGDGAAGIVLRGLAAGRGIGWSPDDTRMYVADSAARRIDVHDFDLASGAVGERRVLCQVDGQPAGMCVDAEGGIWVAMRDHGEIRCLTPEGELDRAIPLPAQRPTACCFGGPDLTDLYVTSARDGLAEPADADGSVLVLPNASTGTRGFAFTG</sequence>
<protein>
    <submittedName>
        <fullName evidence="3">Sugar lactone lactonase YvrE</fullName>
    </submittedName>
</protein>
<keyword evidence="4" id="KW-1185">Reference proteome</keyword>
<dbReference type="InterPro" id="IPR013658">
    <property type="entry name" value="SGL"/>
</dbReference>
<dbReference type="Pfam" id="PF08450">
    <property type="entry name" value="SGL"/>
    <property type="match status" value="1"/>
</dbReference>
<gene>
    <name evidence="3" type="ORF">BJ970_000778</name>
</gene>
<evidence type="ECO:0000259" key="2">
    <source>
        <dbReference type="Pfam" id="PF08450"/>
    </source>
</evidence>
<comment type="caution">
    <text evidence="3">The sequence shown here is derived from an EMBL/GenBank/DDBJ whole genome shotgun (WGS) entry which is preliminary data.</text>
</comment>
<dbReference type="PRINTS" id="PR01790">
    <property type="entry name" value="SMP30FAMILY"/>
</dbReference>
<evidence type="ECO:0000313" key="3">
    <source>
        <dbReference type="EMBL" id="MBB5153244.1"/>
    </source>
</evidence>
<feature type="domain" description="SMP-30/Gluconolactonase/LRE-like region" evidence="2">
    <location>
        <begin position="16"/>
        <end position="250"/>
    </location>
</feature>